<comment type="caution">
    <text evidence="2">The sequence shown here is derived from an EMBL/GenBank/DDBJ whole genome shotgun (WGS) entry which is preliminary data.</text>
</comment>
<sequence>MSRGPMPDGVGGTEAVGRVRRGSWRGGRVPEGGWRENGDWRWNWGVACGTKEDAWAAVNGGCAGAERSAEGWRGENQRERNEGRGTGRALRNRGAQRKVYGGGITTGLGSGTRSLFVGYE</sequence>
<dbReference type="AlphaFoldDB" id="A0A1Y3G4M1"/>
<accession>A0A1Y3G4M1</accession>
<protein>
    <submittedName>
        <fullName evidence="2">Uncharacterized protein</fullName>
    </submittedName>
</protein>
<evidence type="ECO:0000313" key="2">
    <source>
        <dbReference type="EMBL" id="OUJ05305.1"/>
    </source>
</evidence>
<name>A0A1Y3G4M1_9PROT</name>
<organism evidence="2 3">
    <name type="scientific">Acetobacter malorum</name>
    <dbReference type="NCBI Taxonomy" id="178901"/>
    <lineage>
        <taxon>Bacteria</taxon>
        <taxon>Pseudomonadati</taxon>
        <taxon>Pseudomonadota</taxon>
        <taxon>Alphaproteobacteria</taxon>
        <taxon>Acetobacterales</taxon>
        <taxon>Acetobacteraceae</taxon>
        <taxon>Acetobacter</taxon>
    </lineage>
</organism>
<proteinExistence type="predicted"/>
<dbReference type="Proteomes" id="UP000242683">
    <property type="component" value="Unassembled WGS sequence"/>
</dbReference>
<feature type="region of interest" description="Disordered" evidence="1">
    <location>
        <begin position="65"/>
        <end position="104"/>
    </location>
</feature>
<evidence type="ECO:0000313" key="3">
    <source>
        <dbReference type="Proteomes" id="UP000242683"/>
    </source>
</evidence>
<dbReference type="EMBL" id="JOPG01000020">
    <property type="protein sequence ID" value="OUJ05305.1"/>
    <property type="molecule type" value="Genomic_DNA"/>
</dbReference>
<feature type="compositionally biased region" description="Basic and acidic residues" evidence="1">
    <location>
        <begin position="67"/>
        <end position="85"/>
    </location>
</feature>
<evidence type="ECO:0000256" key="1">
    <source>
        <dbReference type="SAM" id="MobiDB-lite"/>
    </source>
</evidence>
<reference evidence="3" key="1">
    <citation type="submission" date="2014-06" db="EMBL/GenBank/DDBJ databases">
        <authorList>
            <person name="Winans N.J."/>
            <person name="Newell P.D."/>
            <person name="Douglas A.E."/>
        </authorList>
    </citation>
    <scope>NUCLEOTIDE SEQUENCE [LARGE SCALE GENOMIC DNA]</scope>
    <source>
        <strain evidence="3">DsW_057</strain>
    </source>
</reference>
<feature type="region of interest" description="Disordered" evidence="1">
    <location>
        <begin position="1"/>
        <end position="36"/>
    </location>
</feature>
<gene>
    <name evidence="2" type="ORF">HK23_05850</name>
</gene>